<dbReference type="GO" id="GO:0016020">
    <property type="term" value="C:membrane"/>
    <property type="evidence" value="ECO:0007669"/>
    <property type="project" value="UniProtKB-SubCell"/>
</dbReference>
<dbReference type="PROSITE" id="PS00107">
    <property type="entry name" value="PROTEIN_KINASE_ATP"/>
    <property type="match status" value="1"/>
</dbReference>
<dbReference type="GO" id="GO:0004674">
    <property type="term" value="F:protein serine/threonine kinase activity"/>
    <property type="evidence" value="ECO:0007669"/>
    <property type="project" value="UniProtKB-KW"/>
</dbReference>
<keyword evidence="12 19" id="KW-0067">ATP-binding</keyword>
<keyword evidence="13 21" id="KW-1133">Transmembrane helix</keyword>
<keyword evidence="7 21" id="KW-0812">Transmembrane</keyword>
<reference evidence="23 24" key="1">
    <citation type="submission" date="2020-09" db="EMBL/GenBank/DDBJ databases">
        <title>De no assembly of potato wild relative species, Solanum commersonii.</title>
        <authorList>
            <person name="Cho K."/>
        </authorList>
    </citation>
    <scope>NUCLEOTIDE SEQUENCE [LARGE SCALE GENOMIC DNA]</scope>
    <source>
        <strain evidence="23">LZ3.2</strain>
        <tissue evidence="23">Leaf</tissue>
    </source>
</reference>
<evidence type="ECO:0000256" key="14">
    <source>
        <dbReference type="ARBA" id="ARBA00023136"/>
    </source>
</evidence>
<dbReference type="Pfam" id="PF00560">
    <property type="entry name" value="LRR_1"/>
    <property type="match status" value="1"/>
</dbReference>
<keyword evidence="16" id="KW-0325">Glycoprotein</keyword>
<keyword evidence="4" id="KW-0597">Phosphoprotein</keyword>
<dbReference type="PROSITE" id="PS00108">
    <property type="entry name" value="PROTEIN_KINASE_ST"/>
    <property type="match status" value="2"/>
</dbReference>
<keyword evidence="6" id="KW-0808">Transferase</keyword>
<dbReference type="PROSITE" id="PS50011">
    <property type="entry name" value="PROTEIN_KINASE_DOM"/>
    <property type="match status" value="2"/>
</dbReference>
<keyword evidence="8" id="KW-0732">Signal</keyword>
<dbReference type="InterPro" id="IPR051824">
    <property type="entry name" value="LRR_Rcpt-Like_S/T_Kinase"/>
</dbReference>
<feature type="domain" description="Protein kinase" evidence="22">
    <location>
        <begin position="1222"/>
        <end position="1497"/>
    </location>
</feature>
<keyword evidence="24" id="KW-1185">Reference proteome</keyword>
<evidence type="ECO:0000256" key="13">
    <source>
        <dbReference type="ARBA" id="ARBA00022989"/>
    </source>
</evidence>
<evidence type="ECO:0000256" key="20">
    <source>
        <dbReference type="SAM" id="MobiDB-lite"/>
    </source>
</evidence>
<dbReference type="Pfam" id="PF11721">
    <property type="entry name" value="Malectin"/>
    <property type="match status" value="2"/>
</dbReference>
<evidence type="ECO:0000313" key="23">
    <source>
        <dbReference type="EMBL" id="KAG5622304.1"/>
    </source>
</evidence>
<evidence type="ECO:0000256" key="8">
    <source>
        <dbReference type="ARBA" id="ARBA00022729"/>
    </source>
</evidence>
<feature type="region of interest" description="Disordered" evidence="20">
    <location>
        <begin position="1536"/>
        <end position="1558"/>
    </location>
</feature>
<dbReference type="FunFam" id="1.10.510.10:FF:000044">
    <property type="entry name" value="Putative LRR receptor-like serine/threonine-protein kinase"/>
    <property type="match status" value="2"/>
</dbReference>
<accession>A0A9J6ACP2</accession>
<dbReference type="FunFam" id="2.60.120.430:FF:000004">
    <property type="entry name" value="Putative leucine-rich repeat receptor-like serine/threonine-protein kinase"/>
    <property type="match status" value="2"/>
</dbReference>
<evidence type="ECO:0000256" key="21">
    <source>
        <dbReference type="SAM" id="Phobius"/>
    </source>
</evidence>
<dbReference type="EC" id="2.7.11.1" evidence="2"/>
<dbReference type="InterPro" id="IPR032675">
    <property type="entry name" value="LRR_dom_sf"/>
</dbReference>
<evidence type="ECO:0000256" key="3">
    <source>
        <dbReference type="ARBA" id="ARBA00022527"/>
    </source>
</evidence>
<keyword evidence="9" id="KW-0677">Repeat</keyword>
<comment type="subcellular location">
    <subcellularLocation>
        <location evidence="1">Membrane</location>
        <topology evidence="1">Single-pass type I membrane protein</topology>
    </subcellularLocation>
</comment>
<dbReference type="SUPFAM" id="SSF56112">
    <property type="entry name" value="Protein kinase-like (PK-like)"/>
    <property type="match status" value="2"/>
</dbReference>
<dbReference type="GO" id="GO:0005524">
    <property type="term" value="F:ATP binding"/>
    <property type="evidence" value="ECO:0007669"/>
    <property type="project" value="UniProtKB-UniRule"/>
</dbReference>
<dbReference type="FunFam" id="3.30.200.20:FF:000217">
    <property type="entry name" value="probable LRR receptor-like serine/threonine-protein kinase At1g53430"/>
    <property type="match status" value="2"/>
</dbReference>
<keyword evidence="14 21" id="KW-0472">Membrane</keyword>
<evidence type="ECO:0000256" key="17">
    <source>
        <dbReference type="ARBA" id="ARBA00047899"/>
    </source>
</evidence>
<dbReference type="InterPro" id="IPR001245">
    <property type="entry name" value="Ser-Thr/Tyr_kinase_cat_dom"/>
</dbReference>
<sequence>MSIGVWDIKFGRNCQECWETAGLFCCRIGGEGMVAGAEDYLRWTVLHVRNENVDYLVLHSAVADEISLSNHASPFGYMADGCSLHVNCGGNDVAITENNRHIDFDGDAHVEGGSARNFRSDKYWGFSSTGDFMDDDNDQNTRFIETIPSTDLSELYSRARVSPLSLTYFHYCLENGSYNVSLHFAEIIFKNDSTYNSLGRRIFDIYIQEKLVWKDFNIEEEALGVLRPVIRYFNATVTDSVLEIRFYWAGKGTARIPLRGHYGSLISAISVDSNLNGVELQMVCFTLKQIKTATKNFDASNKIGEGGFGPVYKGQLLDGTLVAVKQLSSQSKQGNREFLNEISTISCLQHPNLVKLHGCCIEADQLLLVYEYLDNNSLASVLFGNYSVSSLCINLVILWVKIFSGEFSGSENSRLNLDWPTRFRICLGIARGLAFLHEESSLKIVHRDIKATNVLLDGQLNPKISDFGLARLTEDEKTHISTRVAGTIGYMAPEYALWGYLTDKADVYSFGVVLLETVSGKNNNNYMPSHTSICLLDWACHLHLSGSIEELIDQRLGSDINKQEVEKIVKVALLCTSATPSLRPIMSEVVSMLEGRIAIPDEIPEASNIEAQTGQLPKDEVEALREIADQLGKKDWDFKLNPCDGNSNWSTPKRKDMPLYNNTLECNCTFPDNLCHVENIFLKGQDLSGVLPASLAKLPYLKKIDLNRNYLSGTIPPEWASTKLEFMAISNNRLSGHVPEYIGNMTSLVILSLETNLFNGLLPAEVGNLVNLQMLNLKANNFTGEWPVELNNLMKLIELEIEGSGFEGPLPPSFSVLTSLEELVLRSCNIHGNIHDSVAEMVHLRFLDLSFNKLEGGIANLEGMNEMEATYLTGNDFVGRIPDWLTSRDTRNVIDLSYNKFDESSEPSTCRDNLYDPCVSYTFSYLLLCISGSDDSMFGFLFLSETYSEALRSRILYKYSLHINCGGGNVTVGNTTYVADEDSAGAAKFVYWKGNWGTSSTGHFWDTNVSLNDHKAKNVSAIKGDESQLYMTAHLSPLSMTYFGRCLVNGNYTLTLHFAEIVYRDNQSFQSLGRRIFDVYIQDKLKFKDFDIKRLAGGVDKALKERFNVTVKDKSVQVRFQYAGKGTTSIPSSGHYGPLVSAISLESNFKSPPPQETSSNQKKKILIVAGAVTSSLALILMIFFVAWKKRRNRKLMEQELRGLDLQTGIFTFRQIKAATSNFDAANKLGEGGFGSVYKGTLADGTIIAVKQLSSKSRQGNREFVNEIGMMSGLHHPNLVRLYGCCVERNQLLLVYEYMENNNLTHVLFGPEDCQPKLDWPTRQKICVGIAKGLAYLHEESPLKMIHRDIKGTNVLLDKDLNPKISDFGLAKLHDEEKTHVTTRVAGTIGYMAPEYALWGYLTHKADLYSFGVVVLELVAGKNNMKYHPDENYVCLLDWALVLQKNGKFLELVDPRLRSNYDKEEALRMIKVALRCTNPSPALRPNMSAVVNMLEGRLNVDESNFDSSGYGDEFNFQGLRDKYDEMQVTSSENQSVFFSTDTKGTDHSSSTFPSTSTSK</sequence>
<evidence type="ECO:0000256" key="15">
    <source>
        <dbReference type="ARBA" id="ARBA00023170"/>
    </source>
</evidence>
<dbReference type="Pfam" id="PF07714">
    <property type="entry name" value="PK_Tyr_Ser-Thr"/>
    <property type="match status" value="2"/>
</dbReference>
<name>A0A9J6ACP2_SOLCO</name>
<evidence type="ECO:0000256" key="6">
    <source>
        <dbReference type="ARBA" id="ARBA00022679"/>
    </source>
</evidence>
<dbReference type="FunFam" id="3.80.10.10:FF:000452">
    <property type="entry name" value="Probable LRR receptor-like serine/threonine-protein kinase RFK1"/>
    <property type="match status" value="1"/>
</dbReference>
<dbReference type="PANTHER" id="PTHR48006">
    <property type="entry name" value="LEUCINE-RICH REPEAT-CONTAINING PROTEIN DDB_G0281931-RELATED"/>
    <property type="match status" value="1"/>
</dbReference>
<organism evidence="23 24">
    <name type="scientific">Solanum commersonii</name>
    <name type="common">Commerson's wild potato</name>
    <name type="synonym">Commerson's nightshade</name>
    <dbReference type="NCBI Taxonomy" id="4109"/>
    <lineage>
        <taxon>Eukaryota</taxon>
        <taxon>Viridiplantae</taxon>
        <taxon>Streptophyta</taxon>
        <taxon>Embryophyta</taxon>
        <taxon>Tracheophyta</taxon>
        <taxon>Spermatophyta</taxon>
        <taxon>Magnoliopsida</taxon>
        <taxon>eudicotyledons</taxon>
        <taxon>Gunneridae</taxon>
        <taxon>Pentapetalae</taxon>
        <taxon>asterids</taxon>
        <taxon>lamiids</taxon>
        <taxon>Solanales</taxon>
        <taxon>Solanaceae</taxon>
        <taxon>Solanoideae</taxon>
        <taxon>Solaneae</taxon>
        <taxon>Solanum</taxon>
    </lineage>
</organism>
<evidence type="ECO:0000256" key="10">
    <source>
        <dbReference type="ARBA" id="ARBA00022741"/>
    </source>
</evidence>
<evidence type="ECO:0000256" key="7">
    <source>
        <dbReference type="ARBA" id="ARBA00022692"/>
    </source>
</evidence>
<feature type="domain" description="Protein kinase" evidence="22">
    <location>
        <begin position="297"/>
        <end position="597"/>
    </location>
</feature>
<evidence type="ECO:0000256" key="19">
    <source>
        <dbReference type="PROSITE-ProRule" id="PRU10141"/>
    </source>
</evidence>
<dbReference type="OrthoDB" id="1938112at2759"/>
<dbReference type="Gene3D" id="3.80.10.10">
    <property type="entry name" value="Ribonuclease Inhibitor"/>
    <property type="match status" value="1"/>
</dbReference>
<dbReference type="Gene3D" id="1.10.510.10">
    <property type="entry name" value="Transferase(Phosphotransferase) domain 1"/>
    <property type="match status" value="2"/>
</dbReference>
<gene>
    <name evidence="23" type="ORF">H5410_007522</name>
</gene>
<evidence type="ECO:0000256" key="5">
    <source>
        <dbReference type="ARBA" id="ARBA00022614"/>
    </source>
</evidence>
<keyword evidence="11" id="KW-0418">Kinase</keyword>
<keyword evidence="3" id="KW-0723">Serine/threonine-protein kinase</keyword>
<keyword evidence="10 19" id="KW-0547">Nucleotide-binding</keyword>
<evidence type="ECO:0000256" key="9">
    <source>
        <dbReference type="ARBA" id="ARBA00022737"/>
    </source>
</evidence>
<dbReference type="CDD" id="cd14066">
    <property type="entry name" value="STKc_IRAK"/>
    <property type="match status" value="2"/>
</dbReference>
<evidence type="ECO:0000256" key="16">
    <source>
        <dbReference type="ARBA" id="ARBA00023180"/>
    </source>
</evidence>
<feature type="compositionally biased region" description="Low complexity" evidence="20">
    <location>
        <begin position="1547"/>
        <end position="1558"/>
    </location>
</feature>
<dbReference type="Gene3D" id="2.60.120.430">
    <property type="entry name" value="Galactose-binding lectin"/>
    <property type="match status" value="2"/>
</dbReference>
<keyword evidence="15" id="KW-0675">Receptor</keyword>
<dbReference type="InterPro" id="IPR011009">
    <property type="entry name" value="Kinase-like_dom_sf"/>
</dbReference>
<evidence type="ECO:0000256" key="11">
    <source>
        <dbReference type="ARBA" id="ARBA00022777"/>
    </source>
</evidence>
<evidence type="ECO:0000259" key="22">
    <source>
        <dbReference type="PROSITE" id="PS50011"/>
    </source>
</evidence>
<evidence type="ECO:0000256" key="12">
    <source>
        <dbReference type="ARBA" id="ARBA00022840"/>
    </source>
</evidence>
<dbReference type="InterPro" id="IPR008271">
    <property type="entry name" value="Ser/Thr_kinase_AS"/>
</dbReference>
<evidence type="ECO:0000256" key="4">
    <source>
        <dbReference type="ARBA" id="ARBA00022553"/>
    </source>
</evidence>
<dbReference type="InterPro" id="IPR000719">
    <property type="entry name" value="Prot_kinase_dom"/>
</dbReference>
<proteinExistence type="predicted"/>
<dbReference type="Proteomes" id="UP000824120">
    <property type="component" value="Chromosome 2"/>
</dbReference>
<protein>
    <recommendedName>
        <fullName evidence="2">non-specific serine/threonine protein kinase</fullName>
        <ecNumber evidence="2">2.7.11.1</ecNumber>
    </recommendedName>
</protein>
<dbReference type="SUPFAM" id="SSF52058">
    <property type="entry name" value="L domain-like"/>
    <property type="match status" value="1"/>
</dbReference>
<comment type="catalytic activity">
    <reaction evidence="18">
        <text>L-seryl-[protein] + ATP = O-phospho-L-seryl-[protein] + ADP + H(+)</text>
        <dbReference type="Rhea" id="RHEA:17989"/>
        <dbReference type="Rhea" id="RHEA-COMP:9863"/>
        <dbReference type="Rhea" id="RHEA-COMP:11604"/>
        <dbReference type="ChEBI" id="CHEBI:15378"/>
        <dbReference type="ChEBI" id="CHEBI:29999"/>
        <dbReference type="ChEBI" id="CHEBI:30616"/>
        <dbReference type="ChEBI" id="CHEBI:83421"/>
        <dbReference type="ChEBI" id="CHEBI:456216"/>
        <dbReference type="EC" id="2.7.11.1"/>
    </reaction>
</comment>
<evidence type="ECO:0000256" key="18">
    <source>
        <dbReference type="ARBA" id="ARBA00048679"/>
    </source>
</evidence>
<keyword evidence="5" id="KW-0433">Leucine-rich repeat</keyword>
<feature type="binding site" evidence="19">
    <location>
        <position position="1250"/>
    </location>
    <ligand>
        <name>ATP</name>
        <dbReference type="ChEBI" id="CHEBI:30616"/>
    </ligand>
</feature>
<comment type="catalytic activity">
    <reaction evidence="17">
        <text>L-threonyl-[protein] + ATP = O-phospho-L-threonyl-[protein] + ADP + H(+)</text>
        <dbReference type="Rhea" id="RHEA:46608"/>
        <dbReference type="Rhea" id="RHEA-COMP:11060"/>
        <dbReference type="Rhea" id="RHEA-COMP:11605"/>
        <dbReference type="ChEBI" id="CHEBI:15378"/>
        <dbReference type="ChEBI" id="CHEBI:30013"/>
        <dbReference type="ChEBI" id="CHEBI:30616"/>
        <dbReference type="ChEBI" id="CHEBI:61977"/>
        <dbReference type="ChEBI" id="CHEBI:456216"/>
        <dbReference type="EC" id="2.7.11.1"/>
    </reaction>
</comment>
<dbReference type="EMBL" id="JACXVP010000002">
    <property type="protein sequence ID" value="KAG5622304.1"/>
    <property type="molecule type" value="Genomic_DNA"/>
</dbReference>
<dbReference type="PANTHER" id="PTHR48006:SF66">
    <property type="entry name" value="PROTEIN KINASE DOMAIN-CONTAINING PROTEIN"/>
    <property type="match status" value="1"/>
</dbReference>
<comment type="caution">
    <text evidence="23">The sequence shown here is derived from an EMBL/GenBank/DDBJ whole genome shotgun (WGS) entry which is preliminary data.</text>
</comment>
<dbReference type="InterPro" id="IPR001611">
    <property type="entry name" value="Leu-rich_rpt"/>
</dbReference>
<dbReference type="SMART" id="SM00220">
    <property type="entry name" value="S_TKc"/>
    <property type="match status" value="2"/>
</dbReference>
<dbReference type="PROSITE" id="PS51450">
    <property type="entry name" value="LRR"/>
    <property type="match status" value="1"/>
</dbReference>
<evidence type="ECO:0000256" key="2">
    <source>
        <dbReference type="ARBA" id="ARBA00012513"/>
    </source>
</evidence>
<feature type="transmembrane region" description="Helical" evidence="21">
    <location>
        <begin position="1165"/>
        <end position="1187"/>
    </location>
</feature>
<dbReference type="Gene3D" id="3.30.200.20">
    <property type="entry name" value="Phosphorylase Kinase, domain 1"/>
    <property type="match status" value="2"/>
</dbReference>
<evidence type="ECO:0000313" key="24">
    <source>
        <dbReference type="Proteomes" id="UP000824120"/>
    </source>
</evidence>
<dbReference type="InterPro" id="IPR017441">
    <property type="entry name" value="Protein_kinase_ATP_BS"/>
</dbReference>
<dbReference type="InterPro" id="IPR021720">
    <property type="entry name" value="Malectin_dom"/>
</dbReference>
<evidence type="ECO:0000256" key="1">
    <source>
        <dbReference type="ARBA" id="ARBA00004479"/>
    </source>
</evidence>